<dbReference type="AlphaFoldDB" id="A0A2P2E737"/>
<dbReference type="Pfam" id="PF11199">
    <property type="entry name" value="DUF2891"/>
    <property type="match status" value="1"/>
</dbReference>
<gene>
    <name evidence="1" type="ORF">PbB2_00533</name>
</gene>
<organism evidence="1 2">
    <name type="scientific">Candidatus Phycosocius bacilliformis</name>
    <dbReference type="NCBI Taxonomy" id="1445552"/>
    <lineage>
        <taxon>Bacteria</taxon>
        <taxon>Pseudomonadati</taxon>
        <taxon>Pseudomonadota</taxon>
        <taxon>Alphaproteobacteria</taxon>
        <taxon>Caulobacterales</taxon>
        <taxon>Caulobacterales incertae sedis</taxon>
        <taxon>Candidatus Phycosocius</taxon>
    </lineage>
</organism>
<dbReference type="EMBL" id="BFBR01000001">
    <property type="protein sequence ID" value="GBF56876.1"/>
    <property type="molecule type" value="Genomic_DNA"/>
</dbReference>
<sequence length="398" mass="42994">MDQRRAAFGAGDEATRKVGLASGTKGKADGGMRLPVLSSFALGLALMTPFSAQAASFEDATGRFAALALACVHTEYPNKIAHVLNGPDDARTPSQLTPAFYGCFDHHSSVHGHWLLARLARLYPTASYSPAARAALGKSLTKANLEAELAYMNGPGRASFERPYGLAWMLQLGAELRQWAKQDASIAPWVADYAPLEQRAAGQLKSWLPKLRTPMRVGEHSQTAFALGLARDWAVEAGDTAFIALIDERAMTYFGQDKDCPLRFEPGGEDFVSACLGEADLMRRVLAPKAYARWLRTALPGIPTQARPDWLPVGIVTDRTDGKLAHTDGLNLSRAWMLEGMASGLPATDPRRLALLAAAKAHRDVALPAVTGEHYEGGHWLGTFATYLVTQRGLHPGH</sequence>
<evidence type="ECO:0000313" key="2">
    <source>
        <dbReference type="Proteomes" id="UP000245086"/>
    </source>
</evidence>
<dbReference type="RefSeq" id="WP_238164817.1">
    <property type="nucleotide sequence ID" value="NZ_BFBR01000001.1"/>
</dbReference>
<evidence type="ECO:0008006" key="3">
    <source>
        <dbReference type="Google" id="ProtNLM"/>
    </source>
</evidence>
<comment type="caution">
    <text evidence="1">The sequence shown here is derived from an EMBL/GenBank/DDBJ whole genome shotgun (WGS) entry which is preliminary data.</text>
</comment>
<reference evidence="1 2" key="1">
    <citation type="journal article" date="2018" name="Genome Announc.">
        <title>Draft Genome Sequence of "Candidatus Phycosocius bacilliformis," an Alphaproteobacterial Ectosymbiont of the Hydrocarbon-Producing Green Alga Botryococcus braunii.</title>
        <authorList>
            <person name="Tanabe Y."/>
            <person name="Yamaguchi H."/>
            <person name="Watanabe M.M."/>
        </authorList>
    </citation>
    <scope>NUCLEOTIDE SEQUENCE [LARGE SCALE GENOMIC DNA]</scope>
    <source>
        <strain evidence="1 2">BOTRYCO-2</strain>
    </source>
</reference>
<proteinExistence type="predicted"/>
<keyword evidence="2" id="KW-1185">Reference proteome</keyword>
<accession>A0A2P2E737</accession>
<evidence type="ECO:0000313" key="1">
    <source>
        <dbReference type="EMBL" id="GBF56876.1"/>
    </source>
</evidence>
<dbReference type="InterPro" id="IPR021365">
    <property type="entry name" value="DUF2891"/>
</dbReference>
<dbReference type="Proteomes" id="UP000245086">
    <property type="component" value="Unassembled WGS sequence"/>
</dbReference>
<name>A0A2P2E737_9PROT</name>
<protein>
    <recommendedName>
        <fullName evidence="3">DUF2891 domain-containing protein</fullName>
    </recommendedName>
</protein>